<dbReference type="EMBL" id="AOHV01000005">
    <property type="protein sequence ID" value="ELY41373.1"/>
    <property type="molecule type" value="Genomic_DNA"/>
</dbReference>
<dbReference type="Gene3D" id="2.130.10.10">
    <property type="entry name" value="YVTN repeat-like/Quinoprotein amine dehydrogenase"/>
    <property type="match status" value="1"/>
</dbReference>
<geneLocation type="plasmid" evidence="1 3">
    <name>1</name>
</geneLocation>
<dbReference type="SUPFAM" id="SSF110296">
    <property type="entry name" value="Oligoxyloglucan reducing end-specific cellobiohydrolase"/>
    <property type="match status" value="1"/>
</dbReference>
<dbReference type="OrthoDB" id="320255at2157"/>
<dbReference type="HOGENOM" id="CLU_1485851_0_0_2"/>
<dbReference type="InterPro" id="IPR015943">
    <property type="entry name" value="WD40/YVTN_repeat-like_dom_sf"/>
</dbReference>
<reference evidence="1 3" key="1">
    <citation type="journal article" date="2010" name="J. Bacteriol.">
        <title>Complete genome sequence of Halalkalicoccus jeotgali B3(T), an extremely halophilic archaeon.</title>
        <authorList>
            <person name="Roh S.W."/>
            <person name="Nam Y.D."/>
            <person name="Nam S.H."/>
            <person name="Choi S.H."/>
            <person name="Park H.S."/>
            <person name="Bae J.W."/>
        </authorList>
    </citation>
    <scope>NUCLEOTIDE SEQUENCE [LARGE SCALE GENOMIC DNA]</scope>
    <source>
        <strain evidence="1">B3</strain>
        <strain evidence="3">DSM 18796 / CECT 7217 / JCM 14584 / KCTC 4019 / B3</strain>
        <plasmid evidence="3">1</plasmid>
    </source>
</reference>
<name>D8JB79_HALJB</name>
<accession>D8JB79</accession>
<dbReference type="Proteomes" id="UP000000390">
    <property type="component" value="Plasmid 1"/>
</dbReference>
<evidence type="ECO:0000313" key="3">
    <source>
        <dbReference type="Proteomes" id="UP000000390"/>
    </source>
</evidence>
<dbReference type="Proteomes" id="UP000011645">
    <property type="component" value="Unassembled WGS sequence"/>
</dbReference>
<dbReference type="KEGG" id="hje:HacjB3_15861"/>
<dbReference type="AlphaFoldDB" id="D8JB79"/>
<evidence type="ECO:0000313" key="1">
    <source>
        <dbReference type="EMBL" id="ADJ16532.1"/>
    </source>
</evidence>
<proteinExistence type="predicted"/>
<dbReference type="PATRIC" id="fig|795797.18.peg.3142"/>
<keyword evidence="1" id="KW-0614">Plasmid</keyword>
<evidence type="ECO:0000313" key="4">
    <source>
        <dbReference type="Proteomes" id="UP000011645"/>
    </source>
</evidence>
<protein>
    <recommendedName>
        <fullName evidence="5">Photosynthesis system II assembly factor Ycf48/Hcf136-like domain-containing protein</fullName>
    </recommendedName>
</protein>
<gene>
    <name evidence="1" type="ordered locus">HacjB3_15861</name>
    <name evidence="2" type="ORF">C497_01395</name>
</gene>
<reference evidence="2 4" key="2">
    <citation type="journal article" date="2014" name="PLoS Genet.">
        <title>Phylogenetically driven sequencing of extremely halophilic archaea reveals strategies for static and dynamic osmo-response.</title>
        <authorList>
            <person name="Becker E.A."/>
            <person name="Seitzer P.M."/>
            <person name="Tritt A."/>
            <person name="Larsen D."/>
            <person name="Krusor M."/>
            <person name="Yao A.I."/>
            <person name="Wu D."/>
            <person name="Madern D."/>
            <person name="Eisen J.A."/>
            <person name="Darling A.E."/>
            <person name="Facciotti M.T."/>
        </authorList>
    </citation>
    <scope>NUCLEOTIDE SEQUENCE [LARGE SCALE GENOMIC DNA]</scope>
    <source>
        <strain evidence="2">B3</strain>
        <strain evidence="4">DSM 18796 / CECT 7217 / JCM 14584 / KCTC 4019 / B3</strain>
    </source>
</reference>
<organism evidence="1 3">
    <name type="scientific">Halalkalicoccus jeotgali (strain DSM 18796 / CECT 7217 / JCM 14584 / KCTC 4019 / B3)</name>
    <dbReference type="NCBI Taxonomy" id="795797"/>
    <lineage>
        <taxon>Archaea</taxon>
        <taxon>Methanobacteriati</taxon>
        <taxon>Methanobacteriota</taxon>
        <taxon>Stenosarchaea group</taxon>
        <taxon>Halobacteria</taxon>
        <taxon>Halobacteriales</taxon>
        <taxon>Halococcaceae</taxon>
        <taxon>Halalkalicoccus</taxon>
    </lineage>
</organism>
<dbReference type="EMBL" id="CP002063">
    <property type="protein sequence ID" value="ADJ16532.1"/>
    <property type="molecule type" value="Genomic_DNA"/>
</dbReference>
<evidence type="ECO:0008006" key="5">
    <source>
        <dbReference type="Google" id="ProtNLM"/>
    </source>
</evidence>
<evidence type="ECO:0000313" key="2">
    <source>
        <dbReference type="EMBL" id="ELY41373.1"/>
    </source>
</evidence>
<dbReference type="eggNOG" id="arCOG09128">
    <property type="taxonomic scope" value="Archaea"/>
</dbReference>
<keyword evidence="4" id="KW-1185">Reference proteome</keyword>
<sequence>MSGEEALYVVDDSGHVLRGVNNGGDVTWDEPQTPGDGSDITSVVFTDEAGFLCDTNAGVYETTDDGDTWDRIGIEEAGPDFTDIAPARRDAISVSCDDGTVFRYDGTNWTNRYIGEEALCAIDRNTDTGLLCGEDGAIYEQQQGRWERQPTPIEETLHGIAIGTEYPSVAVGEDGTIIEYV</sequence>